<evidence type="ECO:0000256" key="2">
    <source>
        <dbReference type="SAM" id="SignalP"/>
    </source>
</evidence>
<evidence type="ECO:0000256" key="1">
    <source>
        <dbReference type="SAM" id="MobiDB-lite"/>
    </source>
</evidence>
<feature type="region of interest" description="Disordered" evidence="1">
    <location>
        <begin position="75"/>
        <end position="94"/>
    </location>
</feature>
<feature type="signal peptide" evidence="2">
    <location>
        <begin position="1"/>
        <end position="22"/>
    </location>
</feature>
<feature type="region of interest" description="Disordered" evidence="1">
    <location>
        <begin position="39"/>
        <end position="70"/>
    </location>
</feature>
<accession>A0A6B0V0B4</accession>
<keyword evidence="2" id="KW-0732">Signal</keyword>
<dbReference type="AlphaFoldDB" id="A0A6B0V0B4"/>
<evidence type="ECO:0000313" key="3">
    <source>
        <dbReference type="EMBL" id="MXU95234.1"/>
    </source>
</evidence>
<feature type="compositionally biased region" description="Basic and acidic residues" evidence="1">
    <location>
        <begin position="56"/>
        <end position="65"/>
    </location>
</feature>
<evidence type="ECO:0008006" key="4">
    <source>
        <dbReference type="Google" id="ProtNLM"/>
    </source>
</evidence>
<organism evidence="3">
    <name type="scientific">Ixodes ricinus</name>
    <name type="common">Common tick</name>
    <name type="synonym">Acarus ricinus</name>
    <dbReference type="NCBI Taxonomy" id="34613"/>
    <lineage>
        <taxon>Eukaryota</taxon>
        <taxon>Metazoa</taxon>
        <taxon>Ecdysozoa</taxon>
        <taxon>Arthropoda</taxon>
        <taxon>Chelicerata</taxon>
        <taxon>Arachnida</taxon>
        <taxon>Acari</taxon>
        <taxon>Parasitiformes</taxon>
        <taxon>Ixodida</taxon>
        <taxon>Ixodoidea</taxon>
        <taxon>Ixodidae</taxon>
        <taxon>Ixodinae</taxon>
        <taxon>Ixodes</taxon>
    </lineage>
</organism>
<proteinExistence type="predicted"/>
<protein>
    <recommendedName>
        <fullName evidence="4">Secreted protein</fullName>
    </recommendedName>
</protein>
<sequence length="181" mass="19190">MALTMVSMSVSMVSILSWNCLSDSGTDEVTDDEVEVRVDTEGGLSSPGSTGAPWKGIRELPRSTRDGGCPRLRREWASAEGGPGGPPAPRAASAWATHAPGSMGRTGSVRGIVKYPFGFGSQHLATTSLMGPGFWTVSLRTRTASSLLMFSKLMSFTCRIMSPGSMRPSRATAPPFMMEPT</sequence>
<name>A0A6B0V0B4_IXORI</name>
<dbReference type="EMBL" id="GIFC01013151">
    <property type="protein sequence ID" value="MXU95234.1"/>
    <property type="molecule type" value="Transcribed_RNA"/>
</dbReference>
<reference evidence="3" key="1">
    <citation type="submission" date="2019-12" db="EMBL/GenBank/DDBJ databases">
        <title>An insight into the sialome of adult female Ixodes ricinus ticks feeding for 6 days.</title>
        <authorList>
            <person name="Perner J."/>
            <person name="Ribeiro J.M.C."/>
        </authorList>
    </citation>
    <scope>NUCLEOTIDE SEQUENCE</scope>
    <source>
        <strain evidence="3">Semi-engorged</strain>
        <tissue evidence="3">Salivary glands</tissue>
    </source>
</reference>
<feature type="chain" id="PRO_5025354050" description="Secreted protein" evidence="2">
    <location>
        <begin position="23"/>
        <end position="181"/>
    </location>
</feature>